<organism evidence="1">
    <name type="scientific">Aegilops tauschii</name>
    <name type="common">Tausch's goatgrass</name>
    <name type="synonym">Aegilops squarrosa</name>
    <dbReference type="NCBI Taxonomy" id="37682"/>
    <lineage>
        <taxon>Eukaryota</taxon>
        <taxon>Viridiplantae</taxon>
        <taxon>Streptophyta</taxon>
        <taxon>Embryophyta</taxon>
        <taxon>Tracheophyta</taxon>
        <taxon>Spermatophyta</taxon>
        <taxon>Magnoliopsida</taxon>
        <taxon>Liliopsida</taxon>
        <taxon>Poales</taxon>
        <taxon>Poaceae</taxon>
        <taxon>BOP clade</taxon>
        <taxon>Pooideae</taxon>
        <taxon>Triticodae</taxon>
        <taxon>Triticeae</taxon>
        <taxon>Triticinae</taxon>
        <taxon>Aegilops</taxon>
    </lineage>
</organism>
<dbReference type="Pfam" id="PF24758">
    <property type="entry name" value="LRR_At5g56370"/>
    <property type="match status" value="1"/>
</dbReference>
<dbReference type="PANTHER" id="PTHR32141:SF41">
    <property type="entry name" value="OS04G0208600 PROTEIN"/>
    <property type="match status" value="1"/>
</dbReference>
<dbReference type="EnsemblPlants" id="EMT25323">
    <property type="protein sequence ID" value="EMT25323"/>
    <property type="gene ID" value="F775_16566"/>
</dbReference>
<dbReference type="InterPro" id="IPR055302">
    <property type="entry name" value="F-box_dom-containing"/>
</dbReference>
<dbReference type="PROSITE" id="PS50181">
    <property type="entry name" value="FBOX"/>
    <property type="match status" value="1"/>
</dbReference>
<dbReference type="ExpressionAtlas" id="M8BU42">
    <property type="expression patterns" value="baseline"/>
</dbReference>
<dbReference type="Pfam" id="PF00646">
    <property type="entry name" value="F-box"/>
    <property type="match status" value="1"/>
</dbReference>
<protein>
    <submittedName>
        <fullName evidence="1">Uncharacterized protein</fullName>
    </submittedName>
</protein>
<dbReference type="AlphaFoldDB" id="M8BU42"/>
<sequence length="210" mass="23593">MAAFLPPLPMDRASENLWWRRGKDPRDLEALIGCILSYIHLVLPGPPASRHAPGLNAPPPHDPPDRLSLLPDTLLRNVLPRLPVMDAARTTALSRRWRGLWRSAPLVLVDAHLLPTSPTMQVQVSWDAARRVTSAVSRILAAHPGPFRCVHLTTSYMEEFRGLLARWLQLLAVKGMQELVLANRSWPLDLDLPATFYGMGTLFSYARLYK</sequence>
<dbReference type="InterPro" id="IPR055411">
    <property type="entry name" value="LRR_FXL15/At3g58940/PEG3-like"/>
</dbReference>
<dbReference type="SUPFAM" id="SSF81383">
    <property type="entry name" value="F-box domain"/>
    <property type="match status" value="1"/>
</dbReference>
<accession>M8BU42</accession>
<reference evidence="1" key="1">
    <citation type="submission" date="2015-06" db="UniProtKB">
        <authorList>
            <consortium name="EnsemblPlants"/>
        </authorList>
    </citation>
    <scope>IDENTIFICATION</scope>
</reference>
<dbReference type="PANTHER" id="PTHR32141">
    <property type="match status" value="1"/>
</dbReference>
<name>M8BU42_AEGTA</name>
<dbReference type="InterPro" id="IPR036047">
    <property type="entry name" value="F-box-like_dom_sf"/>
</dbReference>
<dbReference type="InterPro" id="IPR001810">
    <property type="entry name" value="F-box_dom"/>
</dbReference>
<proteinExistence type="predicted"/>
<evidence type="ECO:0000313" key="1">
    <source>
        <dbReference type="EnsemblPlants" id="EMT25323"/>
    </source>
</evidence>